<feature type="transmembrane region" description="Helical" evidence="7">
    <location>
        <begin position="451"/>
        <end position="472"/>
    </location>
</feature>
<dbReference type="PANTHER" id="PTHR23504:SF114">
    <property type="entry name" value="PROTEIN ZINC INDUCED FACILITATOR-LIKE 1"/>
    <property type="match status" value="1"/>
</dbReference>
<feature type="transmembrane region" description="Helical" evidence="7">
    <location>
        <begin position="111"/>
        <end position="134"/>
    </location>
</feature>
<comment type="caution">
    <text evidence="9">The sequence shown here is derived from an EMBL/GenBank/DDBJ whole genome shotgun (WGS) entry which is preliminary data.</text>
</comment>
<feature type="transmembrane region" description="Helical" evidence="7">
    <location>
        <begin position="308"/>
        <end position="330"/>
    </location>
</feature>
<gene>
    <name evidence="9" type="ORF">CTI12_AA077060</name>
</gene>
<organism evidence="9 10">
    <name type="scientific">Artemisia annua</name>
    <name type="common">Sweet wormwood</name>
    <dbReference type="NCBI Taxonomy" id="35608"/>
    <lineage>
        <taxon>Eukaryota</taxon>
        <taxon>Viridiplantae</taxon>
        <taxon>Streptophyta</taxon>
        <taxon>Embryophyta</taxon>
        <taxon>Tracheophyta</taxon>
        <taxon>Spermatophyta</taxon>
        <taxon>Magnoliopsida</taxon>
        <taxon>eudicotyledons</taxon>
        <taxon>Gunneridae</taxon>
        <taxon>Pentapetalae</taxon>
        <taxon>asterids</taxon>
        <taxon>campanulids</taxon>
        <taxon>Asterales</taxon>
        <taxon>Asteraceae</taxon>
        <taxon>Asteroideae</taxon>
        <taxon>Anthemideae</taxon>
        <taxon>Artemisiinae</taxon>
        <taxon>Artemisia</taxon>
    </lineage>
</organism>
<dbReference type="GO" id="GO:0005886">
    <property type="term" value="C:plasma membrane"/>
    <property type="evidence" value="ECO:0007669"/>
    <property type="project" value="TreeGrafter"/>
</dbReference>
<accession>A0A2U1Q4H7</accession>
<keyword evidence="2" id="KW-0813">Transport</keyword>
<protein>
    <submittedName>
        <fullName evidence="9">Major facilitator superfamily domain protein</fullName>
    </submittedName>
</protein>
<evidence type="ECO:0000256" key="1">
    <source>
        <dbReference type="ARBA" id="ARBA00004141"/>
    </source>
</evidence>
<dbReference type="Gene3D" id="1.20.1250.20">
    <property type="entry name" value="MFS general substrate transporter like domains"/>
    <property type="match status" value="1"/>
</dbReference>
<feature type="domain" description="Major facilitator superfamily (MFS) profile" evidence="8">
    <location>
        <begin position="39"/>
        <end position="475"/>
    </location>
</feature>
<comment type="similarity">
    <text evidence="6">Belongs to the major facilitator superfamily. Phosphate:H(+) symporter (TC 2.A.1.9) family.</text>
</comment>
<dbReference type="GO" id="GO:0090333">
    <property type="term" value="P:regulation of stomatal closure"/>
    <property type="evidence" value="ECO:0007669"/>
    <property type="project" value="TreeGrafter"/>
</dbReference>
<dbReference type="GO" id="GO:0022821">
    <property type="term" value="F:solute:potassium antiporter activity"/>
    <property type="evidence" value="ECO:0007669"/>
    <property type="project" value="TreeGrafter"/>
</dbReference>
<sequence length="477" mass="52677">MTSNSELKDELLEQVYHENCPGCKVDRDKRMQTGFPLKELIFIWVIVLCVALPISSLFPFLYFMVRDFNIAEKEEDISYYSGFVGCAYFVGRAFTSIFWGVVADRYGRKPIILLGTSTVVIFNTLFGFSVNYWMAITTRFLLGFLNGLLGPIKAYACEIFREEHQALGLSGISTSWGIGLIVGPALGGYLAQPAEKFPGLVSSDSLFGRFPYLLPCLVISIFALFVTIAAFWLPETLHFHKKDELESTSCIPDVEKNTDNEKDSNLISLFKNWPLMSSIIVYCVFSLHDTAYSEIFSLWAVSPRSLGGLSYSTGDVGTVLSITGIGLLLFQTSLYPIMEKIFGPIVVARICAVLSIPILASYPYIALLSGFMLAFTLNVASIMKNVLSVSIITGTFMLQNSAVDQRQRGAANGISMTLQSICKAIGPACGGALLSWSQKRLDAAILPGDHMIFFILNVIEGIGILMTFKPFLMSNHY</sequence>
<dbReference type="InterPro" id="IPR020846">
    <property type="entry name" value="MFS_dom"/>
</dbReference>
<dbReference type="AlphaFoldDB" id="A0A2U1Q4H7"/>
<dbReference type="GO" id="GO:0009705">
    <property type="term" value="C:plant-type vacuole membrane"/>
    <property type="evidence" value="ECO:0007669"/>
    <property type="project" value="TreeGrafter"/>
</dbReference>
<evidence type="ECO:0000259" key="8">
    <source>
        <dbReference type="PROSITE" id="PS50850"/>
    </source>
</evidence>
<reference evidence="9 10" key="1">
    <citation type="journal article" date="2018" name="Mol. Plant">
        <title>The genome of Artemisia annua provides insight into the evolution of Asteraceae family and artemisinin biosynthesis.</title>
        <authorList>
            <person name="Shen Q."/>
            <person name="Zhang L."/>
            <person name="Liao Z."/>
            <person name="Wang S."/>
            <person name="Yan T."/>
            <person name="Shi P."/>
            <person name="Liu M."/>
            <person name="Fu X."/>
            <person name="Pan Q."/>
            <person name="Wang Y."/>
            <person name="Lv Z."/>
            <person name="Lu X."/>
            <person name="Zhang F."/>
            <person name="Jiang W."/>
            <person name="Ma Y."/>
            <person name="Chen M."/>
            <person name="Hao X."/>
            <person name="Li L."/>
            <person name="Tang Y."/>
            <person name="Lv G."/>
            <person name="Zhou Y."/>
            <person name="Sun X."/>
            <person name="Brodelius P.E."/>
            <person name="Rose J.K.C."/>
            <person name="Tang K."/>
        </authorList>
    </citation>
    <scope>NUCLEOTIDE SEQUENCE [LARGE SCALE GENOMIC DNA]</scope>
    <source>
        <strain evidence="10">cv. Huhao1</strain>
        <tissue evidence="9">Leaf</tissue>
    </source>
</reference>
<dbReference type="CDD" id="cd17330">
    <property type="entry name" value="MFS_SLC46_TetA_like"/>
    <property type="match status" value="1"/>
</dbReference>
<dbReference type="PANTHER" id="PTHR23504">
    <property type="entry name" value="MAJOR FACILITATOR SUPERFAMILY DOMAIN-CONTAINING PROTEIN 10"/>
    <property type="match status" value="1"/>
</dbReference>
<feature type="transmembrane region" description="Helical" evidence="7">
    <location>
        <begin position="342"/>
        <end position="365"/>
    </location>
</feature>
<evidence type="ECO:0000256" key="6">
    <source>
        <dbReference type="ARBA" id="ARBA00044504"/>
    </source>
</evidence>
<feature type="transmembrane region" description="Helical" evidence="7">
    <location>
        <begin position="167"/>
        <end position="190"/>
    </location>
</feature>
<dbReference type="PROSITE" id="PS50850">
    <property type="entry name" value="MFS"/>
    <property type="match status" value="1"/>
</dbReference>
<evidence type="ECO:0000256" key="4">
    <source>
        <dbReference type="ARBA" id="ARBA00022989"/>
    </source>
</evidence>
<feature type="transmembrane region" description="Helical" evidence="7">
    <location>
        <begin position="77"/>
        <end position="99"/>
    </location>
</feature>
<feature type="transmembrane region" description="Helical" evidence="7">
    <location>
        <begin position="40"/>
        <end position="65"/>
    </location>
</feature>
<dbReference type="SUPFAM" id="SSF103473">
    <property type="entry name" value="MFS general substrate transporter"/>
    <property type="match status" value="1"/>
</dbReference>
<dbReference type="OrthoDB" id="10262656at2759"/>
<dbReference type="EMBL" id="PKPP01000429">
    <property type="protein sequence ID" value="PWA92887.1"/>
    <property type="molecule type" value="Genomic_DNA"/>
</dbReference>
<keyword evidence="3 7" id="KW-0812">Transmembrane</keyword>
<dbReference type="InterPro" id="IPR036259">
    <property type="entry name" value="MFS_trans_sf"/>
</dbReference>
<proteinExistence type="inferred from homology"/>
<feature type="transmembrane region" description="Helical" evidence="7">
    <location>
        <begin position="371"/>
        <end position="398"/>
    </location>
</feature>
<dbReference type="Proteomes" id="UP000245207">
    <property type="component" value="Unassembled WGS sequence"/>
</dbReference>
<keyword evidence="4 7" id="KW-1133">Transmembrane helix</keyword>
<dbReference type="Pfam" id="PF07690">
    <property type="entry name" value="MFS_1"/>
    <property type="match status" value="1"/>
</dbReference>
<evidence type="ECO:0000256" key="2">
    <source>
        <dbReference type="ARBA" id="ARBA00022448"/>
    </source>
</evidence>
<evidence type="ECO:0000313" key="10">
    <source>
        <dbReference type="Proteomes" id="UP000245207"/>
    </source>
</evidence>
<comment type="subcellular location">
    <subcellularLocation>
        <location evidence="1">Membrane</location>
        <topology evidence="1">Multi-pass membrane protein</topology>
    </subcellularLocation>
</comment>
<dbReference type="InterPro" id="IPR011701">
    <property type="entry name" value="MFS"/>
</dbReference>
<evidence type="ECO:0000256" key="3">
    <source>
        <dbReference type="ARBA" id="ARBA00022692"/>
    </source>
</evidence>
<keyword evidence="5 7" id="KW-0472">Membrane</keyword>
<keyword evidence="10" id="KW-1185">Reference proteome</keyword>
<feature type="transmembrane region" description="Helical" evidence="7">
    <location>
        <begin position="210"/>
        <end position="233"/>
    </location>
</feature>
<evidence type="ECO:0000256" key="5">
    <source>
        <dbReference type="ARBA" id="ARBA00023136"/>
    </source>
</evidence>
<evidence type="ECO:0000256" key="7">
    <source>
        <dbReference type="SAM" id="Phobius"/>
    </source>
</evidence>
<evidence type="ECO:0000313" key="9">
    <source>
        <dbReference type="EMBL" id="PWA92887.1"/>
    </source>
</evidence>
<feature type="transmembrane region" description="Helical" evidence="7">
    <location>
        <begin position="140"/>
        <end position="160"/>
    </location>
</feature>
<name>A0A2U1Q4H7_ARTAN</name>